<keyword evidence="5" id="KW-0170">Cobalt</keyword>
<keyword evidence="5" id="KW-0464">Manganese</keyword>
<keyword evidence="5" id="KW-0104">Cadmium</keyword>
<keyword evidence="6" id="KW-0028">Amino-acid biosynthesis</keyword>
<dbReference type="GO" id="GO:0009423">
    <property type="term" value="P:chorismate biosynthetic process"/>
    <property type="evidence" value="ECO:0007669"/>
    <property type="project" value="UniProtKB-UniPathway"/>
</dbReference>
<comment type="similarity">
    <text evidence="2 6">Belongs to the class-II DAHP synthase family.</text>
</comment>
<feature type="compositionally biased region" description="Polar residues" evidence="7">
    <location>
        <begin position="313"/>
        <end position="322"/>
    </location>
</feature>
<dbReference type="SUPFAM" id="SSF51569">
    <property type="entry name" value="Aldolase"/>
    <property type="match status" value="2"/>
</dbReference>
<dbReference type="AlphaFoldDB" id="A0A0F7U677"/>
<gene>
    <name evidence="8" type="ORF">BN1204_004821</name>
</gene>
<dbReference type="InterPro" id="IPR013785">
    <property type="entry name" value="Aldolase_TIM"/>
</dbReference>
<evidence type="ECO:0000256" key="6">
    <source>
        <dbReference type="RuleBase" id="RU363071"/>
    </source>
</evidence>
<keyword evidence="3 6" id="KW-0808">Transferase</keyword>
<keyword evidence="6" id="KW-0057">Aromatic amino acid biosynthesis</keyword>
<evidence type="ECO:0000256" key="3">
    <source>
        <dbReference type="ARBA" id="ARBA00022679"/>
    </source>
</evidence>
<protein>
    <recommendedName>
        <fullName evidence="6">Phospho-2-dehydro-3-deoxyheptonate aldolase</fullName>
        <ecNumber evidence="6">2.5.1.54</ecNumber>
    </recommendedName>
</protein>
<feature type="binding site" evidence="5">
    <location>
        <position position="543"/>
    </location>
    <ligand>
        <name>Mn(2+)</name>
        <dbReference type="ChEBI" id="CHEBI:29035"/>
    </ligand>
</feature>
<comment type="catalytic activity">
    <reaction evidence="4 6">
        <text>D-erythrose 4-phosphate + phosphoenolpyruvate + H2O = 7-phospho-2-dehydro-3-deoxy-D-arabino-heptonate + phosphate</text>
        <dbReference type="Rhea" id="RHEA:14717"/>
        <dbReference type="ChEBI" id="CHEBI:15377"/>
        <dbReference type="ChEBI" id="CHEBI:16897"/>
        <dbReference type="ChEBI" id="CHEBI:43474"/>
        <dbReference type="ChEBI" id="CHEBI:58394"/>
        <dbReference type="ChEBI" id="CHEBI:58702"/>
        <dbReference type="EC" id="2.5.1.54"/>
    </reaction>
</comment>
<feature type="binding site" evidence="5">
    <location>
        <position position="210"/>
    </location>
    <ligand>
        <name>phosphoenolpyruvate</name>
        <dbReference type="ChEBI" id="CHEBI:58702"/>
    </ligand>
</feature>
<evidence type="ECO:0000256" key="7">
    <source>
        <dbReference type="SAM" id="MobiDB-lite"/>
    </source>
</evidence>
<evidence type="ECO:0000256" key="4">
    <source>
        <dbReference type="ARBA" id="ARBA00047508"/>
    </source>
</evidence>
<evidence type="ECO:0000256" key="2">
    <source>
        <dbReference type="ARBA" id="ARBA00008911"/>
    </source>
</evidence>
<dbReference type="EMBL" id="LN714476">
    <property type="protein sequence ID" value="CEL64596.1"/>
    <property type="molecule type" value="Genomic_DNA"/>
</dbReference>
<dbReference type="GO" id="GO:0003849">
    <property type="term" value="F:3-deoxy-7-phosphoheptulonate synthase activity"/>
    <property type="evidence" value="ECO:0007669"/>
    <property type="project" value="UniProtKB-EC"/>
</dbReference>
<feature type="compositionally biased region" description="Polar residues" evidence="7">
    <location>
        <begin position="30"/>
        <end position="55"/>
    </location>
</feature>
<sequence>MLLSRKEAAAEPVGRSFSKRSSRELARSLPPNSANRQASACTRNFASCGPTSSPSPEGLELRPSQDTEHARKKRMLPSRSRCCSSERHGACRARQADPPERICTAWSPSCWQNFPAAQNPFATLPSGPVVSIQRRLRLLPPLVSAHEIEGLLSQLKDVYEGKRFVLQGGDCAEVFADCQPCILAAKMRLLLQMSLILQDATSRKIVRIGRMAGQYGKPRSRSHEILEGRKVLTYRGDSVNGTDPSDRDPQPERLLQAYFQSAATLNFVRSLLSPGSSFFRADTGSEKTEESVWELSKQVGPERRREFQILTNTIAESKQRPSGPSLAMHASHSSSASSYTTSPPSSPKPSDLESPSPLFSSRPPFSSLLDSADTDCSIGCFSSHEALLLPYEEAMTREYDGKFYDTSAHFLWIGDRTRQLDHAHIQFCRGIRNSIGVKVGPTAQPHEIVDICRILNPENIPGKVVLITRLGAADASRLLPPVIEAVQTAGVRVVWLCDPMHGNTQVTPEGKKRRCFTDMLKEVLVTFDTHVQHQSQLGGVHFELTGEHVSECIGGCESRGKVGDEETYEAFCDPRLNYTQAVEMAFEIASHIKHASGQTADRDRLEKRPRCELIFLP</sequence>
<dbReference type="Pfam" id="PF01474">
    <property type="entry name" value="DAHP_synth_2"/>
    <property type="match status" value="2"/>
</dbReference>
<comment type="pathway">
    <text evidence="1 6">Metabolic intermediate biosynthesis; chorismate biosynthesis; chorismate from D-erythrose 4-phosphate and phosphoenolpyruvate: step 1/7.</text>
</comment>
<feature type="binding site" evidence="5">
    <location>
        <position position="469"/>
    </location>
    <ligand>
        <name>phosphoenolpyruvate</name>
        <dbReference type="ChEBI" id="CHEBI:58702"/>
    </ligand>
</feature>
<evidence type="ECO:0000313" key="8">
    <source>
        <dbReference type="EMBL" id="CEL64596.1"/>
    </source>
</evidence>
<dbReference type="UniPathway" id="UPA00053">
    <property type="reaction ID" value="UER00084"/>
</dbReference>
<dbReference type="PANTHER" id="PTHR21337">
    <property type="entry name" value="PHOSPHO-2-DEHYDRO-3-DEOXYHEPTONATE ALDOLASE 1, 2"/>
    <property type="match status" value="1"/>
</dbReference>
<feature type="region of interest" description="Disordered" evidence="7">
    <location>
        <begin position="1"/>
        <end position="81"/>
    </location>
</feature>
<feature type="binding site" evidence="5">
    <location>
        <position position="501"/>
    </location>
    <ligand>
        <name>Mn(2+)</name>
        <dbReference type="ChEBI" id="CHEBI:29035"/>
    </ligand>
</feature>
<dbReference type="EC" id="2.5.1.54" evidence="6"/>
<feature type="binding site" evidence="5">
    <location>
        <position position="573"/>
    </location>
    <ligand>
        <name>Mn(2+)</name>
        <dbReference type="ChEBI" id="CHEBI:29035"/>
    </ligand>
</feature>
<dbReference type="PANTHER" id="PTHR21337:SF0">
    <property type="entry name" value="PHOSPHO-2-DEHYDRO-3-DEOXYHEPTONATE ALDOLASE"/>
    <property type="match status" value="1"/>
</dbReference>
<comment type="cofactor">
    <cofactor evidence="5">
        <name>Mn(2+)</name>
        <dbReference type="ChEBI" id="CHEBI:29035"/>
    </cofactor>
    <cofactor evidence="5">
        <name>Co(2+)</name>
        <dbReference type="ChEBI" id="CHEBI:48828"/>
    </cofactor>
    <cofactor evidence="5">
        <name>Cd(2+)</name>
        <dbReference type="ChEBI" id="CHEBI:48775"/>
    </cofactor>
    <text evidence="5">Binds 1 divalent cation per subunit. The enzyme is active with manganese, cobalt or cadmium ions.</text>
</comment>
<reference evidence="8" key="1">
    <citation type="journal article" date="2015" name="PLoS ONE">
        <title>Comprehensive Evaluation of Toxoplasma gondii VEG and Neospora caninum LIV Genomes with Tachyzoite Stage Transcriptome and Proteome Defines Novel Transcript Features.</title>
        <authorList>
            <person name="Ramaprasad A."/>
            <person name="Mourier T."/>
            <person name="Naeem R."/>
            <person name="Malas T.B."/>
            <person name="Moussa E."/>
            <person name="Panigrahi A."/>
            <person name="Vermont S.J."/>
            <person name="Otto T.D."/>
            <person name="Wastling J."/>
            <person name="Pain A."/>
        </authorList>
    </citation>
    <scope>NUCLEOTIDE SEQUENCE</scope>
    <source>
        <strain evidence="8">Liverpool</strain>
    </source>
</reference>
<dbReference type="GO" id="GO:0009073">
    <property type="term" value="P:aromatic amino acid family biosynthetic process"/>
    <property type="evidence" value="ECO:0007669"/>
    <property type="project" value="UniProtKB-KW"/>
</dbReference>
<dbReference type="InterPro" id="IPR002480">
    <property type="entry name" value="DAHP_synth_2"/>
</dbReference>
<dbReference type="Gene3D" id="3.20.20.70">
    <property type="entry name" value="Aldolase class I"/>
    <property type="match status" value="2"/>
</dbReference>
<proteinExistence type="inferred from homology"/>
<name>A0A0F7U677_NEOCL</name>
<feature type="binding site" evidence="5">
    <location>
        <position position="171"/>
    </location>
    <ligand>
        <name>Mn(2+)</name>
        <dbReference type="ChEBI" id="CHEBI:29035"/>
    </ligand>
</feature>
<feature type="region of interest" description="Disordered" evidence="7">
    <location>
        <begin position="313"/>
        <end position="359"/>
    </location>
</feature>
<dbReference type="GO" id="GO:0008652">
    <property type="term" value="P:amino acid biosynthetic process"/>
    <property type="evidence" value="ECO:0007669"/>
    <property type="project" value="UniProtKB-KW"/>
</dbReference>
<feature type="compositionally biased region" description="Basic and acidic residues" evidence="7">
    <location>
        <begin position="59"/>
        <end position="69"/>
    </location>
</feature>
<organism evidence="8">
    <name type="scientific">Neospora caninum (strain Liverpool)</name>
    <dbReference type="NCBI Taxonomy" id="572307"/>
    <lineage>
        <taxon>Eukaryota</taxon>
        <taxon>Sar</taxon>
        <taxon>Alveolata</taxon>
        <taxon>Apicomplexa</taxon>
        <taxon>Conoidasida</taxon>
        <taxon>Coccidia</taxon>
        <taxon>Eucoccidiorida</taxon>
        <taxon>Eimeriorina</taxon>
        <taxon>Sarcocystidae</taxon>
        <taxon>Neospora</taxon>
    </lineage>
</organism>
<feature type="compositionally biased region" description="Low complexity" evidence="7">
    <location>
        <begin position="324"/>
        <end position="359"/>
    </location>
</feature>
<evidence type="ECO:0000256" key="5">
    <source>
        <dbReference type="PIRSR" id="PIRSR602480-1"/>
    </source>
</evidence>
<feature type="binding site" evidence="5">
    <location>
        <position position="438"/>
    </location>
    <ligand>
        <name>phosphoenolpyruvate</name>
        <dbReference type="ChEBI" id="CHEBI:58702"/>
    </ligand>
</feature>
<evidence type="ECO:0000256" key="1">
    <source>
        <dbReference type="ARBA" id="ARBA00004688"/>
    </source>
</evidence>
<accession>A0A0F7U677</accession>